<accession>W7XFD6</accession>
<dbReference type="EMBL" id="GG662544">
    <property type="protein sequence ID" value="EWS72711.1"/>
    <property type="molecule type" value="Genomic_DNA"/>
</dbReference>
<evidence type="ECO:0000313" key="2">
    <source>
        <dbReference type="Proteomes" id="UP000009168"/>
    </source>
</evidence>
<keyword evidence="2" id="KW-1185">Reference proteome</keyword>
<dbReference type="Proteomes" id="UP000009168">
    <property type="component" value="Unassembled WGS sequence"/>
</dbReference>
<dbReference type="AlphaFoldDB" id="W7XFD6"/>
<name>W7XFD6_TETTS</name>
<dbReference type="InParanoid" id="W7XFD6"/>
<proteinExistence type="predicted"/>
<evidence type="ECO:0000313" key="1">
    <source>
        <dbReference type="EMBL" id="EWS72711.1"/>
    </source>
</evidence>
<sequence length="188" mass="22603">MQLIFKYLTCIQDFKYNLIKSQTKEKILGRTKQVTCISFYKIHLQLQQRCLIFCLQIKADLIILEMPFIYKSYFQQILTIVLQFGQLNILNTVPNQDKQLQMISTLRIYNINKQQKKNSRYCHKSSLFIQKYNKKAIFFIKIYLYFYFNKIKKSQAQFSKLLIGIICLLKIAKVEQQRYKLLISLLQL</sequence>
<dbReference type="KEGG" id="tet:TTHERM_000821891"/>
<organism evidence="1 2">
    <name type="scientific">Tetrahymena thermophila (strain SB210)</name>
    <dbReference type="NCBI Taxonomy" id="312017"/>
    <lineage>
        <taxon>Eukaryota</taxon>
        <taxon>Sar</taxon>
        <taxon>Alveolata</taxon>
        <taxon>Ciliophora</taxon>
        <taxon>Intramacronucleata</taxon>
        <taxon>Oligohymenophorea</taxon>
        <taxon>Hymenostomatida</taxon>
        <taxon>Tetrahymenina</taxon>
        <taxon>Tetrahymenidae</taxon>
        <taxon>Tetrahymena</taxon>
    </lineage>
</organism>
<protein>
    <submittedName>
        <fullName evidence="1">Uncharacterized protein</fullName>
    </submittedName>
</protein>
<reference evidence="2" key="1">
    <citation type="journal article" date="2006" name="PLoS Biol.">
        <title>Macronuclear genome sequence of the ciliate Tetrahymena thermophila, a model eukaryote.</title>
        <authorList>
            <person name="Eisen J.A."/>
            <person name="Coyne R.S."/>
            <person name="Wu M."/>
            <person name="Wu D."/>
            <person name="Thiagarajan M."/>
            <person name="Wortman J.R."/>
            <person name="Badger J.H."/>
            <person name="Ren Q."/>
            <person name="Amedeo P."/>
            <person name="Jones K.M."/>
            <person name="Tallon L.J."/>
            <person name="Delcher A.L."/>
            <person name="Salzberg S.L."/>
            <person name="Silva J.C."/>
            <person name="Haas B.J."/>
            <person name="Majoros W.H."/>
            <person name="Farzad M."/>
            <person name="Carlton J.M."/>
            <person name="Smith R.K. Jr."/>
            <person name="Garg J."/>
            <person name="Pearlman R.E."/>
            <person name="Karrer K.M."/>
            <person name="Sun L."/>
            <person name="Manning G."/>
            <person name="Elde N.C."/>
            <person name="Turkewitz A.P."/>
            <person name="Asai D.J."/>
            <person name="Wilkes D.E."/>
            <person name="Wang Y."/>
            <person name="Cai H."/>
            <person name="Collins K."/>
            <person name="Stewart B.A."/>
            <person name="Lee S.R."/>
            <person name="Wilamowska K."/>
            <person name="Weinberg Z."/>
            <person name="Ruzzo W.L."/>
            <person name="Wloga D."/>
            <person name="Gaertig J."/>
            <person name="Frankel J."/>
            <person name="Tsao C.-C."/>
            <person name="Gorovsky M.A."/>
            <person name="Keeling P.J."/>
            <person name="Waller R.F."/>
            <person name="Patron N.J."/>
            <person name="Cherry J.M."/>
            <person name="Stover N.A."/>
            <person name="Krieger C.J."/>
            <person name="del Toro C."/>
            <person name="Ryder H.F."/>
            <person name="Williamson S.C."/>
            <person name="Barbeau R.A."/>
            <person name="Hamilton E.P."/>
            <person name="Orias E."/>
        </authorList>
    </citation>
    <scope>NUCLEOTIDE SEQUENCE [LARGE SCALE GENOMIC DNA]</scope>
    <source>
        <strain evidence="2">SB210</strain>
    </source>
</reference>
<gene>
    <name evidence="1" type="ORF">TTHERM_000821891</name>
</gene>
<dbReference type="RefSeq" id="XP_012654753.1">
    <property type="nucleotide sequence ID" value="XM_012799299.1"/>
</dbReference>
<dbReference type="GeneID" id="24440803"/>